<dbReference type="EMBL" id="APJX01000018">
    <property type="protein sequence ID" value="EMS77295.1"/>
    <property type="molecule type" value="Genomic_DNA"/>
</dbReference>
<dbReference type="AlphaFoldDB" id="S0FRH5"/>
<dbReference type="Proteomes" id="UP000014216">
    <property type="component" value="Unassembled WGS sequence"/>
</dbReference>
<organism evidence="1 2">
    <name type="scientific">Desulfotignum phosphitoxidans DSM 13687</name>
    <dbReference type="NCBI Taxonomy" id="1286635"/>
    <lineage>
        <taxon>Bacteria</taxon>
        <taxon>Pseudomonadati</taxon>
        <taxon>Thermodesulfobacteriota</taxon>
        <taxon>Desulfobacteria</taxon>
        <taxon>Desulfobacterales</taxon>
        <taxon>Desulfobacteraceae</taxon>
        <taxon>Desulfotignum</taxon>
    </lineage>
</organism>
<evidence type="ECO:0000313" key="1">
    <source>
        <dbReference type="EMBL" id="EMS77295.1"/>
    </source>
</evidence>
<comment type="caution">
    <text evidence="1">The sequence shown here is derived from an EMBL/GenBank/DDBJ whole genome shotgun (WGS) entry which is preliminary data.</text>
</comment>
<name>S0FRH5_9BACT</name>
<proteinExistence type="predicted"/>
<keyword evidence="2" id="KW-1185">Reference proteome</keyword>
<gene>
    <name evidence="1" type="ORF">Dpo_18c00330</name>
</gene>
<reference evidence="1 2" key="1">
    <citation type="journal article" date="2013" name="Genome Announc.">
        <title>Draft Genome Sequence of Desulfotignum phosphitoxidans DSM 13687 Strain FiPS-3.</title>
        <authorList>
            <person name="Poehlein A."/>
            <person name="Daniel R."/>
            <person name="Simeonova D.D."/>
        </authorList>
    </citation>
    <scope>NUCLEOTIDE SEQUENCE [LARGE SCALE GENOMIC DNA]</scope>
    <source>
        <strain evidence="1 2">DSM 13687</strain>
    </source>
</reference>
<protein>
    <submittedName>
        <fullName evidence="1">Uncharacterized protein</fullName>
    </submittedName>
</protein>
<accession>S0FRH5</accession>
<evidence type="ECO:0000313" key="2">
    <source>
        <dbReference type="Proteomes" id="UP000014216"/>
    </source>
</evidence>
<sequence>MTQSEIDVKDEIAAQTISDPYVKRRFLSEILKKRPGKELNMVLRDHIFLLLK</sequence>